<keyword evidence="2" id="KW-0472">Membrane</keyword>
<feature type="transmembrane region" description="Helical" evidence="2">
    <location>
        <begin position="50"/>
        <end position="70"/>
    </location>
</feature>
<dbReference type="PROSITE" id="PS50887">
    <property type="entry name" value="GGDEF"/>
    <property type="match status" value="1"/>
</dbReference>
<dbReference type="Pfam" id="PF00990">
    <property type="entry name" value="GGDEF"/>
    <property type="match status" value="1"/>
</dbReference>
<dbReference type="CDD" id="cd00130">
    <property type="entry name" value="PAS"/>
    <property type="match status" value="2"/>
</dbReference>
<dbReference type="InterPro" id="IPR003660">
    <property type="entry name" value="HAMP_dom"/>
</dbReference>
<dbReference type="AlphaFoldDB" id="A0A2G1ULL1"/>
<protein>
    <recommendedName>
        <fullName evidence="9">Diguanylate cyclase</fullName>
    </recommendedName>
</protein>
<dbReference type="Gene3D" id="3.30.70.270">
    <property type="match status" value="1"/>
</dbReference>
<reference evidence="7 8" key="1">
    <citation type="submission" date="2017-09" db="EMBL/GenBank/DDBJ databases">
        <title>The draft genome sequences of Marinobacter sp. PWS21.</title>
        <authorList>
            <person name="Cao J."/>
        </authorList>
    </citation>
    <scope>NUCLEOTIDE SEQUENCE [LARGE SCALE GENOMIC DNA]</scope>
    <source>
        <strain evidence="7 8">PWS21</strain>
    </source>
</reference>
<dbReference type="NCBIfam" id="TIGR00254">
    <property type="entry name" value="GGDEF"/>
    <property type="match status" value="1"/>
</dbReference>
<dbReference type="PROSITE" id="PS50113">
    <property type="entry name" value="PAC"/>
    <property type="match status" value="1"/>
</dbReference>
<proteinExistence type="predicted"/>
<dbReference type="GO" id="GO:0016020">
    <property type="term" value="C:membrane"/>
    <property type="evidence" value="ECO:0007669"/>
    <property type="project" value="InterPro"/>
</dbReference>
<dbReference type="GO" id="GO:0003824">
    <property type="term" value="F:catalytic activity"/>
    <property type="evidence" value="ECO:0007669"/>
    <property type="project" value="UniProtKB-ARBA"/>
</dbReference>
<comment type="caution">
    <text evidence="7">The sequence shown here is derived from an EMBL/GenBank/DDBJ whole genome shotgun (WGS) entry which is preliminary data.</text>
</comment>
<dbReference type="RefSeq" id="WP_099614436.1">
    <property type="nucleotide sequence ID" value="NZ_KZ319370.1"/>
</dbReference>
<dbReference type="InterPro" id="IPR029787">
    <property type="entry name" value="Nucleotide_cyclase"/>
</dbReference>
<accession>A0A2G1ULL1</accession>
<feature type="domain" description="PAC" evidence="4">
    <location>
        <begin position="201"/>
        <end position="253"/>
    </location>
</feature>
<dbReference type="EMBL" id="NTFH01000007">
    <property type="protein sequence ID" value="PHQ15310.1"/>
    <property type="molecule type" value="Genomic_DNA"/>
</dbReference>
<feature type="domain" description="GGDEF" evidence="6">
    <location>
        <begin position="408"/>
        <end position="541"/>
    </location>
</feature>
<sequence length="545" mass="60329">MLRQWFSSLVNRAVVFVLTVVVLVAVIVGVVIHLADQNRLVPGGTSTAEVMFWVVLAVILLLGPLVFLVFRRLMAPMRDLAEQIADRHLGLRLAPVRVGGGREIRRVADTFNQILDERNEVLDSLAEREAFFRSLSRSAPIGIIQTDVLGRIEFVNPAFEQIMGSDPRSLINSYLIQGVYEEDRPGAIREWRAALASGKVFRGQFRVRHRPDNELRWVDVMTAPIETDDKSIGTITVVRDITHELEVESQLRDEQQRADVILGVLQEGVLMVDNRGIIRYANRAACTFLGAGVRWQQGNFFALVELAAEGEPLAREELLGRGDIDSLYAELRNGRGQQFAVELTLVRLHRGEANERLVVVLRDDSERRRQEQRLSWEATHDSLTGLLNRRAFSAALVKWLGEAPNLVTASVLMLIDLDHFKPVNDEGGHLLGDDLLRRLGHLFSAAVRQSDTVARIGGDEFGIILPACGLERAAALAEKLRAEVEALTIESGGRVFGVTTSIGLTELSAADASPREAMARADEGCYAAKARGRNTVVTVPVPPEQ</sequence>
<dbReference type="InterPro" id="IPR013655">
    <property type="entry name" value="PAS_fold_3"/>
</dbReference>
<evidence type="ECO:0000313" key="8">
    <source>
        <dbReference type="Proteomes" id="UP000231409"/>
    </source>
</evidence>
<gene>
    <name evidence="7" type="ORF">CLH61_09300</name>
</gene>
<organism evidence="7 8">
    <name type="scientific">Marinobacter profundi</name>
    <dbReference type="NCBI Taxonomy" id="2666256"/>
    <lineage>
        <taxon>Bacteria</taxon>
        <taxon>Pseudomonadati</taxon>
        <taxon>Pseudomonadota</taxon>
        <taxon>Gammaproteobacteria</taxon>
        <taxon>Pseudomonadales</taxon>
        <taxon>Marinobacteraceae</taxon>
        <taxon>Marinobacter</taxon>
    </lineage>
</organism>
<dbReference type="SMART" id="SM00267">
    <property type="entry name" value="GGDEF"/>
    <property type="match status" value="1"/>
</dbReference>
<dbReference type="PANTHER" id="PTHR44757:SF2">
    <property type="entry name" value="BIOFILM ARCHITECTURE MAINTENANCE PROTEIN MBAA"/>
    <property type="match status" value="1"/>
</dbReference>
<name>A0A2G1ULL1_9GAMM</name>
<evidence type="ECO:0000259" key="5">
    <source>
        <dbReference type="PROSITE" id="PS50885"/>
    </source>
</evidence>
<dbReference type="InterPro" id="IPR052155">
    <property type="entry name" value="Biofilm_reg_signaling"/>
</dbReference>
<evidence type="ECO:0000313" key="7">
    <source>
        <dbReference type="EMBL" id="PHQ15310.1"/>
    </source>
</evidence>
<dbReference type="PROSITE" id="PS50885">
    <property type="entry name" value="HAMP"/>
    <property type="match status" value="1"/>
</dbReference>
<evidence type="ECO:0000259" key="3">
    <source>
        <dbReference type="PROSITE" id="PS50112"/>
    </source>
</evidence>
<dbReference type="PANTHER" id="PTHR44757">
    <property type="entry name" value="DIGUANYLATE CYCLASE DGCP"/>
    <property type="match status" value="1"/>
</dbReference>
<keyword evidence="8" id="KW-1185">Reference proteome</keyword>
<dbReference type="SMART" id="SM00091">
    <property type="entry name" value="PAS"/>
    <property type="match status" value="2"/>
</dbReference>
<dbReference type="PROSITE" id="PS50112">
    <property type="entry name" value="PAS"/>
    <property type="match status" value="1"/>
</dbReference>
<dbReference type="FunFam" id="3.30.70.270:FF:000001">
    <property type="entry name" value="Diguanylate cyclase domain protein"/>
    <property type="match status" value="1"/>
</dbReference>
<dbReference type="InterPro" id="IPR000014">
    <property type="entry name" value="PAS"/>
</dbReference>
<evidence type="ECO:0000256" key="1">
    <source>
        <dbReference type="ARBA" id="ARBA00001946"/>
    </source>
</evidence>
<dbReference type="InterPro" id="IPR000160">
    <property type="entry name" value="GGDEF_dom"/>
</dbReference>
<dbReference type="InterPro" id="IPR035965">
    <property type="entry name" value="PAS-like_dom_sf"/>
</dbReference>
<evidence type="ECO:0000259" key="6">
    <source>
        <dbReference type="PROSITE" id="PS50887"/>
    </source>
</evidence>
<dbReference type="SUPFAM" id="SSF55073">
    <property type="entry name" value="Nucleotide cyclase"/>
    <property type="match status" value="1"/>
</dbReference>
<dbReference type="SUPFAM" id="SSF55785">
    <property type="entry name" value="PYP-like sensor domain (PAS domain)"/>
    <property type="match status" value="2"/>
</dbReference>
<feature type="transmembrane region" description="Helical" evidence="2">
    <location>
        <begin position="12"/>
        <end position="35"/>
    </location>
</feature>
<dbReference type="CDD" id="cd01949">
    <property type="entry name" value="GGDEF"/>
    <property type="match status" value="1"/>
</dbReference>
<evidence type="ECO:0000256" key="2">
    <source>
        <dbReference type="SAM" id="Phobius"/>
    </source>
</evidence>
<dbReference type="Gene3D" id="3.30.450.20">
    <property type="entry name" value="PAS domain"/>
    <property type="match status" value="2"/>
</dbReference>
<dbReference type="Gene3D" id="6.10.340.10">
    <property type="match status" value="1"/>
</dbReference>
<dbReference type="Pfam" id="PF13188">
    <property type="entry name" value="PAS_8"/>
    <property type="match status" value="1"/>
</dbReference>
<feature type="domain" description="PAS" evidence="3">
    <location>
        <begin position="128"/>
        <end position="198"/>
    </location>
</feature>
<keyword evidence="2" id="KW-0812">Transmembrane</keyword>
<dbReference type="NCBIfam" id="TIGR00229">
    <property type="entry name" value="sensory_box"/>
    <property type="match status" value="1"/>
</dbReference>
<feature type="domain" description="HAMP" evidence="5">
    <location>
        <begin position="71"/>
        <end position="123"/>
    </location>
</feature>
<dbReference type="Pfam" id="PF08447">
    <property type="entry name" value="PAS_3"/>
    <property type="match status" value="1"/>
</dbReference>
<dbReference type="GO" id="GO:0007165">
    <property type="term" value="P:signal transduction"/>
    <property type="evidence" value="ECO:0007669"/>
    <property type="project" value="InterPro"/>
</dbReference>
<dbReference type="InterPro" id="IPR000700">
    <property type="entry name" value="PAS-assoc_C"/>
</dbReference>
<comment type="cofactor">
    <cofactor evidence="1">
        <name>Mg(2+)</name>
        <dbReference type="ChEBI" id="CHEBI:18420"/>
    </cofactor>
</comment>
<evidence type="ECO:0000259" key="4">
    <source>
        <dbReference type="PROSITE" id="PS50113"/>
    </source>
</evidence>
<keyword evidence="2" id="KW-1133">Transmembrane helix</keyword>
<dbReference type="InterPro" id="IPR043128">
    <property type="entry name" value="Rev_trsase/Diguanyl_cyclase"/>
</dbReference>
<evidence type="ECO:0008006" key="9">
    <source>
        <dbReference type="Google" id="ProtNLM"/>
    </source>
</evidence>
<dbReference type="Proteomes" id="UP000231409">
    <property type="component" value="Unassembled WGS sequence"/>
</dbReference>